<dbReference type="SUPFAM" id="SSF53822">
    <property type="entry name" value="Periplasmic binding protein-like I"/>
    <property type="match status" value="1"/>
</dbReference>
<evidence type="ECO:0000313" key="6">
    <source>
        <dbReference type="EMBL" id="MBC8562632.1"/>
    </source>
</evidence>
<dbReference type="EMBL" id="JACRSX010000010">
    <property type="protein sequence ID" value="MBC8562632.1"/>
    <property type="molecule type" value="Genomic_DNA"/>
</dbReference>
<gene>
    <name evidence="6" type="ORF">H8704_08330</name>
</gene>
<dbReference type="SUPFAM" id="SSF55073">
    <property type="entry name" value="Nucleotide cyclase"/>
    <property type="match status" value="1"/>
</dbReference>
<evidence type="ECO:0000259" key="4">
    <source>
        <dbReference type="PROSITE" id="PS50883"/>
    </source>
</evidence>
<dbReference type="PROSITE" id="PS50887">
    <property type="entry name" value="GGDEF"/>
    <property type="match status" value="1"/>
</dbReference>
<dbReference type="Gene3D" id="3.20.20.450">
    <property type="entry name" value="EAL domain"/>
    <property type="match status" value="1"/>
</dbReference>
<dbReference type="Pfam" id="PF00563">
    <property type="entry name" value="EAL"/>
    <property type="match status" value="1"/>
</dbReference>
<dbReference type="RefSeq" id="WP_249297948.1">
    <property type="nucleotide sequence ID" value="NZ_JACRSX010000010.1"/>
</dbReference>
<keyword evidence="7" id="KW-1185">Reference proteome</keyword>
<dbReference type="PROSITE" id="PS50883">
    <property type="entry name" value="EAL"/>
    <property type="match status" value="1"/>
</dbReference>
<dbReference type="PANTHER" id="PTHR33121">
    <property type="entry name" value="CYCLIC DI-GMP PHOSPHODIESTERASE PDEF"/>
    <property type="match status" value="1"/>
</dbReference>
<sequence length="903" mass="103915">MRKRIAVLSSQLEENYQKNFMQGFLERAFAFDFDVCTFATYRKYQDTSEREAGETSIFSLIDYDAFDGVIVLPETLQTPGLMLRLEEQFRSRFHGRLLYVDRKSDEYDYIMLDHYKPIKRMVSHLIEEHGMRDIIFLTGPRYNAHSVQRLHGFVDAMAEHGLDAGDDRIFYGDYWYDGGHDMVRELMERRQKLPEAIACANDLMAVGVAEALADRGIRVPEDIAIVGYDSVPEGKESPSPITSMDIPSREFGQYAAECIRSLLDGQKLPEFTYEPPLFIGGSCGCHCESVIPRKIVRDQWSTDVSRKSFYSNFNHLTEDWISQNTFQELMDAVQTYSYQIREFDSFHVCVNDLWIREDKPASVNIVKGHYTDRIAPVLHCGPSGKGEDRLEFTETFPREQMLPEIYEESVTPKAYIFTPLYFEDMCFGYAVISYGNEPKAYDERYYMWLHNLMIGMECFRRMDALQRTNRRAQERKIHDELTGMFNYTGFVKHSKPMVERACEENKYVSVLAMDMASLDKINEKFGRTEGDHAIQKVAQIIQKCADEGAMCCRLGDDEFIMAELTDEATHERIHTVRREIDQMLEEYNGSSDCKYEMRLFSGSKTERVKDLVEMEDLVNAAVSRKNGRKASEKRITGDATLSAQEQEQAALVKKVLDENLFVYHFQPIVSAKDGSIVAYEALMRAQIYPMISPLDIIKYASHLERLYDVERATFFNILHLVDEREKELAGKKIFINSIPGSQLSGEEAAVLKQKLTEHADSVVVELTEQTEADDKTLADMKSGYEKMGIETAVDDYGTGYSNIVNLLRYMPNYVKVDRMLLSGIQDNPQKQHFVKDIVIFAHENHFQVLAEGVETSEELETVIKLGVDLIQGYYTARPNPDILGRIDSNIEEEICRYQKERVS</sequence>
<dbReference type="SMART" id="SM00267">
    <property type="entry name" value="GGDEF"/>
    <property type="match status" value="1"/>
</dbReference>
<dbReference type="InterPro" id="IPR046335">
    <property type="entry name" value="LacI/GalR-like_sensor"/>
</dbReference>
<dbReference type="CDD" id="cd01949">
    <property type="entry name" value="GGDEF"/>
    <property type="match status" value="1"/>
</dbReference>
<keyword evidence="1" id="KW-0805">Transcription regulation</keyword>
<keyword evidence="3" id="KW-0804">Transcription</keyword>
<dbReference type="InterPro" id="IPR043128">
    <property type="entry name" value="Rev_trsase/Diguanyl_cyclase"/>
</dbReference>
<feature type="domain" description="EAL" evidence="4">
    <location>
        <begin position="645"/>
        <end position="892"/>
    </location>
</feature>
<evidence type="ECO:0000256" key="3">
    <source>
        <dbReference type="ARBA" id="ARBA00023163"/>
    </source>
</evidence>
<dbReference type="InterPro" id="IPR000160">
    <property type="entry name" value="GGDEF_dom"/>
</dbReference>
<dbReference type="InterPro" id="IPR035919">
    <property type="entry name" value="EAL_sf"/>
</dbReference>
<keyword evidence="2" id="KW-0238">DNA-binding</keyword>
<evidence type="ECO:0000259" key="5">
    <source>
        <dbReference type="PROSITE" id="PS50887"/>
    </source>
</evidence>
<dbReference type="SMART" id="SM00052">
    <property type="entry name" value="EAL"/>
    <property type="match status" value="1"/>
</dbReference>
<evidence type="ECO:0000313" key="7">
    <source>
        <dbReference type="Proteomes" id="UP000606193"/>
    </source>
</evidence>
<accession>A0ABR7N1X2</accession>
<dbReference type="NCBIfam" id="TIGR00254">
    <property type="entry name" value="GGDEF"/>
    <property type="match status" value="1"/>
</dbReference>
<name>A0ABR7N1X2_9FIRM</name>
<dbReference type="SUPFAM" id="SSF141868">
    <property type="entry name" value="EAL domain-like"/>
    <property type="match status" value="1"/>
</dbReference>
<dbReference type="CDD" id="cd06267">
    <property type="entry name" value="PBP1_LacI_sugar_binding-like"/>
    <property type="match status" value="1"/>
</dbReference>
<dbReference type="CDD" id="cd01948">
    <property type="entry name" value="EAL"/>
    <property type="match status" value="1"/>
</dbReference>
<comment type="caution">
    <text evidence="6">The sequence shown here is derived from an EMBL/GenBank/DDBJ whole genome shotgun (WGS) entry which is preliminary data.</text>
</comment>
<organism evidence="6 7">
    <name type="scientific">Jutongia huaianensis</name>
    <dbReference type="NCBI Taxonomy" id="2763668"/>
    <lineage>
        <taxon>Bacteria</taxon>
        <taxon>Bacillati</taxon>
        <taxon>Bacillota</taxon>
        <taxon>Clostridia</taxon>
        <taxon>Lachnospirales</taxon>
        <taxon>Lachnospiraceae</taxon>
        <taxon>Jutongia</taxon>
    </lineage>
</organism>
<dbReference type="InterPro" id="IPR050706">
    <property type="entry name" value="Cyclic-di-GMP_PDE-like"/>
</dbReference>
<dbReference type="InterPro" id="IPR029787">
    <property type="entry name" value="Nucleotide_cyclase"/>
</dbReference>
<evidence type="ECO:0000256" key="2">
    <source>
        <dbReference type="ARBA" id="ARBA00023125"/>
    </source>
</evidence>
<protein>
    <submittedName>
        <fullName evidence="6">EAL domain-containing protein</fullName>
    </submittedName>
</protein>
<evidence type="ECO:0000256" key="1">
    <source>
        <dbReference type="ARBA" id="ARBA00023015"/>
    </source>
</evidence>
<dbReference type="Pfam" id="PF00990">
    <property type="entry name" value="GGDEF"/>
    <property type="match status" value="1"/>
</dbReference>
<feature type="domain" description="GGDEF" evidence="5">
    <location>
        <begin position="506"/>
        <end position="646"/>
    </location>
</feature>
<dbReference type="Proteomes" id="UP000606193">
    <property type="component" value="Unassembled WGS sequence"/>
</dbReference>
<dbReference type="PANTHER" id="PTHR33121:SF76">
    <property type="entry name" value="SIGNALING PROTEIN"/>
    <property type="match status" value="1"/>
</dbReference>
<dbReference type="Gene3D" id="3.40.50.2300">
    <property type="match status" value="2"/>
</dbReference>
<dbReference type="Pfam" id="PF13377">
    <property type="entry name" value="Peripla_BP_3"/>
    <property type="match status" value="1"/>
</dbReference>
<dbReference type="InterPro" id="IPR028082">
    <property type="entry name" value="Peripla_BP_I"/>
</dbReference>
<dbReference type="InterPro" id="IPR001633">
    <property type="entry name" value="EAL_dom"/>
</dbReference>
<proteinExistence type="predicted"/>
<reference evidence="6 7" key="1">
    <citation type="submission" date="2020-08" db="EMBL/GenBank/DDBJ databases">
        <title>Genome public.</title>
        <authorList>
            <person name="Liu C."/>
            <person name="Sun Q."/>
        </authorList>
    </citation>
    <scope>NUCLEOTIDE SEQUENCE [LARGE SCALE GENOMIC DNA]</scope>
    <source>
        <strain evidence="6 7">NSJ-37</strain>
    </source>
</reference>
<dbReference type="Gene3D" id="3.30.70.270">
    <property type="match status" value="1"/>
</dbReference>